<gene>
    <name evidence="1" type="ORF">GRI69_08985</name>
</gene>
<keyword evidence="2" id="KW-1185">Reference proteome</keyword>
<protein>
    <recommendedName>
        <fullName evidence="3">Lipoprotein</fullName>
    </recommendedName>
</protein>
<evidence type="ECO:0008006" key="3">
    <source>
        <dbReference type="Google" id="ProtNLM"/>
    </source>
</evidence>
<dbReference type="AlphaFoldDB" id="A0A844XS25"/>
<reference evidence="1 2" key="1">
    <citation type="submission" date="2019-12" db="EMBL/GenBank/DDBJ databases">
        <title>Genomic-based taxomic classification of the family Erythrobacteraceae.</title>
        <authorList>
            <person name="Xu L."/>
        </authorList>
    </citation>
    <scope>NUCLEOTIDE SEQUENCE [LARGE SCALE GENOMIC DNA]</scope>
    <source>
        <strain evidence="1 2">DSM 17792</strain>
    </source>
</reference>
<dbReference type="RefSeq" id="WP_160727946.1">
    <property type="nucleotide sequence ID" value="NZ_WTYC01000004.1"/>
</dbReference>
<comment type="caution">
    <text evidence="1">The sequence shown here is derived from an EMBL/GenBank/DDBJ whole genome shotgun (WGS) entry which is preliminary data.</text>
</comment>
<dbReference type="PROSITE" id="PS51257">
    <property type="entry name" value="PROKAR_LIPOPROTEIN"/>
    <property type="match status" value="1"/>
</dbReference>
<evidence type="ECO:0000313" key="2">
    <source>
        <dbReference type="Proteomes" id="UP000448199"/>
    </source>
</evidence>
<sequence length="232" mass="24282">MKKLLLIAPLALAACSQSEPEPPPTPTPTPTVAQPRALAPADLDLSTLGAKIVGPQGPEVETVLSAGNREIGKMTSFVACPEEAEVCVPGDMPEGTIYTYVHRVTLADAPAEEQEAQPTEGPEVIESAPTLFRMTQEAQGFNRAVGYSNAQALEALGSEDAISITSDGGQLIWRVTEGGGWKPGSTITFWWQSTLPPAGPADAYLLEVNGNQAVAKGPFPAEEKPAGAPRPN</sequence>
<dbReference type="Proteomes" id="UP000448199">
    <property type="component" value="Unassembled WGS sequence"/>
</dbReference>
<accession>A0A844XS25</accession>
<organism evidence="1 2">
    <name type="scientific">Qipengyuania vulgaris</name>
    <dbReference type="NCBI Taxonomy" id="291985"/>
    <lineage>
        <taxon>Bacteria</taxon>
        <taxon>Pseudomonadati</taxon>
        <taxon>Pseudomonadota</taxon>
        <taxon>Alphaproteobacteria</taxon>
        <taxon>Sphingomonadales</taxon>
        <taxon>Erythrobacteraceae</taxon>
        <taxon>Qipengyuania</taxon>
    </lineage>
</organism>
<evidence type="ECO:0000313" key="1">
    <source>
        <dbReference type="EMBL" id="MXO48390.1"/>
    </source>
</evidence>
<dbReference type="OrthoDB" id="7063485at2"/>
<dbReference type="EMBL" id="WTYC01000004">
    <property type="protein sequence ID" value="MXO48390.1"/>
    <property type="molecule type" value="Genomic_DNA"/>
</dbReference>
<name>A0A844XS25_9SPHN</name>
<proteinExistence type="predicted"/>